<dbReference type="RefSeq" id="WP_149469451.1">
    <property type="nucleotide sequence ID" value="NZ_QOKW01000009.1"/>
</dbReference>
<accession>A0A9W7NJA0</accession>
<dbReference type="AlphaFoldDB" id="A0A9W7NJA0"/>
<name>A0A9W7NJA0_9PROT</name>
<evidence type="ECO:0000313" key="2">
    <source>
        <dbReference type="Proteomes" id="UP000480854"/>
    </source>
</evidence>
<evidence type="ECO:0000313" key="1">
    <source>
        <dbReference type="EMBL" id="KAA0680351.1"/>
    </source>
</evidence>
<organism evidence="1 2">
    <name type="scientific">Roseomonas genomospecies 6</name>
    <dbReference type="NCBI Taxonomy" id="214106"/>
    <lineage>
        <taxon>Bacteria</taxon>
        <taxon>Pseudomonadati</taxon>
        <taxon>Pseudomonadota</taxon>
        <taxon>Alphaproteobacteria</taxon>
        <taxon>Acetobacterales</taxon>
        <taxon>Roseomonadaceae</taxon>
        <taxon>Roseomonas</taxon>
    </lineage>
</organism>
<reference evidence="1 2" key="1">
    <citation type="submission" date="2018-07" db="EMBL/GenBank/DDBJ databases">
        <title>Genome sequence of Azospirillum sp. ATCC 49961.</title>
        <authorList>
            <person name="Sant'Anna F.H."/>
            <person name="Baldani J.I."/>
            <person name="Zilli J.E."/>
            <person name="Reis V.M."/>
            <person name="Hartmann A."/>
            <person name="Cruz L."/>
            <person name="de Souza E.M."/>
            <person name="de Oliveira Pedrosa F."/>
            <person name="Passaglia L.M.P."/>
        </authorList>
    </citation>
    <scope>NUCLEOTIDE SEQUENCE [LARGE SCALE GENOMIC DNA]</scope>
    <source>
        <strain evidence="1 2">ATCC 49961</strain>
    </source>
</reference>
<protein>
    <submittedName>
        <fullName evidence="1">Uncharacterized protein</fullName>
    </submittedName>
</protein>
<gene>
    <name evidence="1" type="ORF">DS843_13640</name>
</gene>
<proteinExistence type="predicted"/>
<dbReference type="OrthoDB" id="8365235at2"/>
<sequence length="269" mass="29995">MPDAGVSIAASPAAIADVDTVPDGLEVLQDDLPDLVALIARTALWVDPKTFRLLPTWYPEFYRGAPAYKADWQTRYTNTNRTTKVKTENVETNIKAGKALCSALGIPTGRRPRNWSVCHLWGVDDPSFQTTNNVIKNARYYSCVANMVLLPAPLKGATDSIPEVKRILRTAAFHLYGWVCDHDDVKDDADWIRAGNLPEHYPAGWPGCTPGPQRIRVRPLSDGIRDAILKRMAEIKDGLATEGNSGVSRYPYDQVQDVQRYWAAFLQRV</sequence>
<dbReference type="EMBL" id="QOKW01000009">
    <property type="protein sequence ID" value="KAA0680351.1"/>
    <property type="molecule type" value="Genomic_DNA"/>
</dbReference>
<comment type="caution">
    <text evidence="1">The sequence shown here is derived from an EMBL/GenBank/DDBJ whole genome shotgun (WGS) entry which is preliminary data.</text>
</comment>
<dbReference type="Proteomes" id="UP000480854">
    <property type="component" value="Unassembled WGS sequence"/>
</dbReference>
<keyword evidence="2" id="KW-1185">Reference proteome</keyword>